<feature type="compositionally biased region" description="Acidic residues" evidence="3">
    <location>
        <begin position="75"/>
        <end position="86"/>
    </location>
</feature>
<feature type="compositionally biased region" description="Polar residues" evidence="3">
    <location>
        <begin position="150"/>
        <end position="177"/>
    </location>
</feature>
<feature type="compositionally biased region" description="Acidic residues" evidence="3">
    <location>
        <begin position="122"/>
        <end position="138"/>
    </location>
</feature>
<dbReference type="InParanoid" id="A0A7R8V4G9"/>
<organism evidence="4 5">
    <name type="scientific">Hermetia illucens</name>
    <name type="common">Black soldier fly</name>
    <dbReference type="NCBI Taxonomy" id="343691"/>
    <lineage>
        <taxon>Eukaryota</taxon>
        <taxon>Metazoa</taxon>
        <taxon>Ecdysozoa</taxon>
        <taxon>Arthropoda</taxon>
        <taxon>Hexapoda</taxon>
        <taxon>Insecta</taxon>
        <taxon>Pterygota</taxon>
        <taxon>Neoptera</taxon>
        <taxon>Endopterygota</taxon>
        <taxon>Diptera</taxon>
        <taxon>Brachycera</taxon>
        <taxon>Stratiomyomorpha</taxon>
        <taxon>Stratiomyidae</taxon>
        <taxon>Hermetiinae</taxon>
        <taxon>Hermetia</taxon>
    </lineage>
</organism>
<feature type="region of interest" description="Disordered" evidence="3">
    <location>
        <begin position="1"/>
        <end position="209"/>
    </location>
</feature>
<dbReference type="AlphaFoldDB" id="A0A7R8V4G9"/>
<dbReference type="PANTHER" id="PTHR12842:SF6">
    <property type="entry name" value="FI01459P"/>
    <property type="match status" value="1"/>
</dbReference>
<dbReference type="InterPro" id="IPR007998">
    <property type="entry name" value="DUF719"/>
</dbReference>
<feature type="compositionally biased region" description="Basic and acidic residues" evidence="3">
    <location>
        <begin position="45"/>
        <end position="68"/>
    </location>
</feature>
<reference evidence="4 5" key="1">
    <citation type="submission" date="2020-11" db="EMBL/GenBank/DDBJ databases">
        <authorList>
            <person name="Wallbank WR R."/>
            <person name="Pardo Diaz C."/>
            <person name="Kozak K."/>
            <person name="Martin S."/>
            <person name="Jiggins C."/>
            <person name="Moest M."/>
            <person name="Warren A I."/>
            <person name="Generalovic N T."/>
            <person name="Byers J.R.P. K."/>
            <person name="Montejo-Kovacevich G."/>
            <person name="Yen C E."/>
        </authorList>
    </citation>
    <scope>NUCLEOTIDE SEQUENCE [LARGE SCALE GENOMIC DNA]</scope>
</reference>
<evidence type="ECO:0008006" key="6">
    <source>
        <dbReference type="Google" id="ProtNLM"/>
    </source>
</evidence>
<dbReference type="OrthoDB" id="5597648at2759"/>
<protein>
    <recommendedName>
        <fullName evidence="6">Protein FAM114A2</fullName>
    </recommendedName>
</protein>
<accession>A0A7R8V4G9</accession>
<proteinExistence type="inferred from homology"/>
<name>A0A7R8V4G9_HERIL</name>
<feature type="compositionally biased region" description="Basic and acidic residues" evidence="3">
    <location>
        <begin position="92"/>
        <end position="103"/>
    </location>
</feature>
<dbReference type="OMA" id="NTFFAEM"/>
<keyword evidence="2" id="KW-0597">Phosphoprotein</keyword>
<evidence type="ECO:0000256" key="1">
    <source>
        <dbReference type="ARBA" id="ARBA00006903"/>
    </source>
</evidence>
<feature type="compositionally biased region" description="Polar residues" evidence="3">
    <location>
        <begin position="25"/>
        <end position="35"/>
    </location>
</feature>
<dbReference type="EMBL" id="LR899014">
    <property type="protein sequence ID" value="CAD7092675.1"/>
    <property type="molecule type" value="Genomic_DNA"/>
</dbReference>
<evidence type="ECO:0000313" key="5">
    <source>
        <dbReference type="Proteomes" id="UP000594454"/>
    </source>
</evidence>
<sequence>MSGSDSDSFLSADEDYSSPKAQIKPANSPNASLGHNKSVKQKKLQCHDDAGGIVEENKPRLSTEERTQDNNNSDDGWDDWDDDDDNQNNPISEKKLSAEKSKGQIENSTLGALDKAKPSNDNDGDGWDDWGDDEDDNLSVETSHSELKTASKTKTQMPSLSTTASNEPGNNVSSSYDTLPVLRELQSDSRKTQYTKDHKTETERRENEIVEKPESSWGWKNWGGVVSFLSNATEGVSTLTSQVSQGFCNVLENSIGVPDPEEMARIKHEEEKNQTKSTDNSGNEKILVKKDSKEDLIRSSVGNLLTGVTQIGNKVITGGLDTLEGIGKKTMTILQENDPLLLNKRKLLGLDGDKPVLSQILREAKEKSEETENKLKQIQKNSYKKQLHFEMLFDHYHGLVHLEALEMLSKQSSLKLQSLLEPLTGKALAEMQETLNEVKELCDLGELDEENDCLSGAVDLKEKLAAATEDLGIEVDFAELVKCWEGNSTSLAKLEDVEPQEIYNKALRCLAETTALIVSKMHKIAELILIQDHHSTANEADSLVQLTHIFCLHLRSIANLFGAKLNTYETTEETSSLITSIFLEESSSSSYVKSAFQLFIPILQMGAA</sequence>
<gene>
    <name evidence="4" type="ORF">HERILL_LOCUS15013</name>
</gene>
<dbReference type="Pfam" id="PF05334">
    <property type="entry name" value="DUF719"/>
    <property type="match status" value="1"/>
</dbReference>
<evidence type="ECO:0000256" key="3">
    <source>
        <dbReference type="SAM" id="MobiDB-lite"/>
    </source>
</evidence>
<dbReference type="Proteomes" id="UP000594454">
    <property type="component" value="Chromosome 6"/>
</dbReference>
<feature type="compositionally biased region" description="Basic and acidic residues" evidence="3">
    <location>
        <begin position="185"/>
        <end position="209"/>
    </location>
</feature>
<keyword evidence="5" id="KW-1185">Reference proteome</keyword>
<comment type="similarity">
    <text evidence="1">Belongs to the FAM114 family.</text>
</comment>
<evidence type="ECO:0000313" key="4">
    <source>
        <dbReference type="EMBL" id="CAD7092675.1"/>
    </source>
</evidence>
<dbReference type="PANTHER" id="PTHR12842">
    <property type="entry name" value="FI01459P"/>
    <property type="match status" value="1"/>
</dbReference>
<evidence type="ECO:0000256" key="2">
    <source>
        <dbReference type="ARBA" id="ARBA00022553"/>
    </source>
</evidence>
<dbReference type="FunCoup" id="A0A7R8V4G9">
    <property type="interactions" value="484"/>
</dbReference>